<dbReference type="PROSITE" id="PS00092">
    <property type="entry name" value="N6_MTASE"/>
    <property type="match status" value="1"/>
</dbReference>
<dbReference type="AlphaFoldDB" id="A0A1G2NC97"/>
<keyword evidence="2 6" id="KW-0489">Methyltransferase</keyword>
<proteinExistence type="predicted"/>
<dbReference type="EMBL" id="MHRX01000026">
    <property type="protein sequence ID" value="OHA33728.1"/>
    <property type="molecule type" value="Genomic_DNA"/>
</dbReference>
<dbReference type="SUPFAM" id="SSF53335">
    <property type="entry name" value="S-adenosyl-L-methionine-dependent methyltransferases"/>
    <property type="match status" value="1"/>
</dbReference>
<dbReference type="Proteomes" id="UP000176221">
    <property type="component" value="Unassembled WGS sequence"/>
</dbReference>
<dbReference type="GO" id="GO:0009007">
    <property type="term" value="F:site-specific DNA-methyltransferase (adenine-specific) activity"/>
    <property type="evidence" value="ECO:0007669"/>
    <property type="project" value="UniProtKB-EC"/>
</dbReference>
<dbReference type="EC" id="2.1.1.72" evidence="1"/>
<dbReference type="GO" id="GO:0032259">
    <property type="term" value="P:methylation"/>
    <property type="evidence" value="ECO:0007669"/>
    <property type="project" value="UniProtKB-KW"/>
</dbReference>
<gene>
    <name evidence="6" type="ORF">A2928_01935</name>
</gene>
<accession>A0A1G2NC97</accession>
<evidence type="ECO:0000313" key="6">
    <source>
        <dbReference type="EMBL" id="OHA33728.1"/>
    </source>
</evidence>
<dbReference type="InterPro" id="IPR012327">
    <property type="entry name" value="MeTrfase_D12"/>
</dbReference>
<dbReference type="InterPro" id="IPR029063">
    <property type="entry name" value="SAM-dependent_MTases_sf"/>
</dbReference>
<organism evidence="6 7">
    <name type="scientific">Candidatus Taylorbacteria bacterium RIFCSPLOWO2_01_FULL_45_15b</name>
    <dbReference type="NCBI Taxonomy" id="1802319"/>
    <lineage>
        <taxon>Bacteria</taxon>
        <taxon>Candidatus Tayloriibacteriota</taxon>
    </lineage>
</organism>
<evidence type="ECO:0000256" key="3">
    <source>
        <dbReference type="ARBA" id="ARBA00022679"/>
    </source>
</evidence>
<evidence type="ECO:0000256" key="4">
    <source>
        <dbReference type="ARBA" id="ARBA00022691"/>
    </source>
</evidence>
<comment type="catalytic activity">
    <reaction evidence="5">
        <text>a 2'-deoxyadenosine in DNA + S-adenosyl-L-methionine = an N(6)-methyl-2'-deoxyadenosine in DNA + S-adenosyl-L-homocysteine + H(+)</text>
        <dbReference type="Rhea" id="RHEA:15197"/>
        <dbReference type="Rhea" id="RHEA-COMP:12418"/>
        <dbReference type="Rhea" id="RHEA-COMP:12419"/>
        <dbReference type="ChEBI" id="CHEBI:15378"/>
        <dbReference type="ChEBI" id="CHEBI:57856"/>
        <dbReference type="ChEBI" id="CHEBI:59789"/>
        <dbReference type="ChEBI" id="CHEBI:90615"/>
        <dbReference type="ChEBI" id="CHEBI:90616"/>
        <dbReference type="EC" id="2.1.1.72"/>
    </reaction>
</comment>
<dbReference type="PRINTS" id="PR00505">
    <property type="entry name" value="D12N6MTFRASE"/>
</dbReference>
<dbReference type="GO" id="GO:0003676">
    <property type="term" value="F:nucleic acid binding"/>
    <property type="evidence" value="ECO:0007669"/>
    <property type="project" value="InterPro"/>
</dbReference>
<dbReference type="STRING" id="1802319.A2928_01935"/>
<dbReference type="InterPro" id="IPR002052">
    <property type="entry name" value="DNA_methylase_N6_adenine_CS"/>
</dbReference>
<name>A0A1G2NC97_9BACT</name>
<evidence type="ECO:0000313" key="7">
    <source>
        <dbReference type="Proteomes" id="UP000176221"/>
    </source>
</evidence>
<evidence type="ECO:0000256" key="1">
    <source>
        <dbReference type="ARBA" id="ARBA00011900"/>
    </source>
</evidence>
<evidence type="ECO:0000256" key="5">
    <source>
        <dbReference type="ARBA" id="ARBA00047942"/>
    </source>
</evidence>
<sequence length="341" mass="39591">MPLSSKEENSFELQNRRYIGNKYKLADWIFSILEKECSGNSFTDIFAGTGVVSAKAATRFKNIILNDFLYSNHTVYKAFFDKGDWDRGKTDRIIEGYNRINGKDLTDSYFSKNFGGKYFSRSSARIIGFVRDDIEKRKTELTEREYHVLITSLLYAVDKIANTVGHYDAYFKKVLVDDTFAMRSPVPILVENVEIYREDANLLAKRIKTDIVYIDPPYNSRQYSRFYHLLETLVKWDKPKLYGTALKPVEENMSDYCRISAKEKLAELVKDLNAKFLVVSYNNTYTSKSSSSLNKITHTEIESILAEKGETKVFEKDYRHFNAGNTDFNNHKEFLFVTKVK</sequence>
<comment type="caution">
    <text evidence="6">The sequence shown here is derived from an EMBL/GenBank/DDBJ whole genome shotgun (WGS) entry which is preliminary data.</text>
</comment>
<keyword evidence="4" id="KW-0949">S-adenosyl-L-methionine</keyword>
<dbReference type="GO" id="GO:0009307">
    <property type="term" value="P:DNA restriction-modification system"/>
    <property type="evidence" value="ECO:0007669"/>
    <property type="project" value="InterPro"/>
</dbReference>
<keyword evidence="3 6" id="KW-0808">Transferase</keyword>
<dbReference type="Gene3D" id="3.40.50.150">
    <property type="entry name" value="Vaccinia Virus protein VP39"/>
    <property type="match status" value="2"/>
</dbReference>
<dbReference type="Pfam" id="PF02086">
    <property type="entry name" value="MethyltransfD12"/>
    <property type="match status" value="1"/>
</dbReference>
<protein>
    <recommendedName>
        <fullName evidence="1">site-specific DNA-methyltransferase (adenine-specific)</fullName>
        <ecNumber evidence="1">2.1.1.72</ecNumber>
    </recommendedName>
</protein>
<evidence type="ECO:0000256" key="2">
    <source>
        <dbReference type="ARBA" id="ARBA00022603"/>
    </source>
</evidence>
<reference evidence="6 7" key="1">
    <citation type="journal article" date="2016" name="Nat. Commun.">
        <title>Thousands of microbial genomes shed light on interconnected biogeochemical processes in an aquifer system.</title>
        <authorList>
            <person name="Anantharaman K."/>
            <person name="Brown C.T."/>
            <person name="Hug L.A."/>
            <person name="Sharon I."/>
            <person name="Castelle C.J."/>
            <person name="Probst A.J."/>
            <person name="Thomas B.C."/>
            <person name="Singh A."/>
            <person name="Wilkins M.J."/>
            <person name="Karaoz U."/>
            <person name="Brodie E.L."/>
            <person name="Williams K.H."/>
            <person name="Hubbard S.S."/>
            <person name="Banfield J.F."/>
        </authorList>
    </citation>
    <scope>NUCLEOTIDE SEQUENCE [LARGE SCALE GENOMIC DNA]</scope>
</reference>